<evidence type="ECO:0000256" key="1">
    <source>
        <dbReference type="ARBA" id="ARBA00023015"/>
    </source>
</evidence>
<evidence type="ECO:0000313" key="5">
    <source>
        <dbReference type="EMBL" id="GAA1075007.1"/>
    </source>
</evidence>
<feature type="domain" description="HTH marR-type" evidence="4">
    <location>
        <begin position="5"/>
        <end position="134"/>
    </location>
</feature>
<organism evidence="5 6">
    <name type="scientific">Kitasatospora arboriphila</name>
    <dbReference type="NCBI Taxonomy" id="258052"/>
    <lineage>
        <taxon>Bacteria</taxon>
        <taxon>Bacillati</taxon>
        <taxon>Actinomycetota</taxon>
        <taxon>Actinomycetes</taxon>
        <taxon>Kitasatosporales</taxon>
        <taxon>Streptomycetaceae</taxon>
        <taxon>Kitasatospora</taxon>
    </lineage>
</organism>
<evidence type="ECO:0000256" key="3">
    <source>
        <dbReference type="ARBA" id="ARBA00023163"/>
    </source>
</evidence>
<dbReference type="InterPro" id="IPR039422">
    <property type="entry name" value="MarR/SlyA-like"/>
</dbReference>
<keyword evidence="1" id="KW-0805">Transcription regulation</keyword>
<dbReference type="InterPro" id="IPR023187">
    <property type="entry name" value="Tscrpt_reg_MarR-type_CS"/>
</dbReference>
<reference evidence="5 6" key="1">
    <citation type="journal article" date="2019" name="Int. J. Syst. Evol. Microbiol.">
        <title>The Global Catalogue of Microorganisms (GCM) 10K type strain sequencing project: providing services to taxonomists for standard genome sequencing and annotation.</title>
        <authorList>
            <consortium name="The Broad Institute Genomics Platform"/>
            <consortium name="The Broad Institute Genome Sequencing Center for Infectious Disease"/>
            <person name="Wu L."/>
            <person name="Ma J."/>
        </authorList>
    </citation>
    <scope>NUCLEOTIDE SEQUENCE [LARGE SCALE GENOMIC DNA]</scope>
    <source>
        <strain evidence="5 6">JCM 13002</strain>
    </source>
</reference>
<dbReference type="Gene3D" id="1.10.10.10">
    <property type="entry name" value="Winged helix-like DNA-binding domain superfamily/Winged helix DNA-binding domain"/>
    <property type="match status" value="1"/>
</dbReference>
<dbReference type="InterPro" id="IPR036390">
    <property type="entry name" value="WH_DNA-bd_sf"/>
</dbReference>
<name>A0ABN1TCR5_9ACTN</name>
<sequence>MNPDASDLVEPLARVVRGYYDDLAAVAGRHGLSTTQARALIALDHPLSMSALAEHLVCDASNATGLVARMEARGLVARTPSPEDRRSKTVHATGDGHRLARSLRAEMHTVHGALADLTPTERGALLPLLHRLGELLGRPRD</sequence>
<dbReference type="Pfam" id="PF12802">
    <property type="entry name" value="MarR_2"/>
    <property type="match status" value="1"/>
</dbReference>
<keyword evidence="6" id="KW-1185">Reference proteome</keyword>
<comment type="caution">
    <text evidence="5">The sequence shown here is derived from an EMBL/GenBank/DDBJ whole genome shotgun (WGS) entry which is preliminary data.</text>
</comment>
<protein>
    <submittedName>
        <fullName evidence="5">MarR family transcriptional regulator</fullName>
    </submittedName>
</protein>
<dbReference type="InterPro" id="IPR036388">
    <property type="entry name" value="WH-like_DNA-bd_sf"/>
</dbReference>
<dbReference type="PRINTS" id="PR00598">
    <property type="entry name" value="HTHMARR"/>
</dbReference>
<accession>A0ABN1TCR5</accession>
<dbReference type="SUPFAM" id="SSF46785">
    <property type="entry name" value="Winged helix' DNA-binding domain"/>
    <property type="match status" value="1"/>
</dbReference>
<dbReference type="PROSITE" id="PS01117">
    <property type="entry name" value="HTH_MARR_1"/>
    <property type="match status" value="1"/>
</dbReference>
<evidence type="ECO:0000313" key="6">
    <source>
        <dbReference type="Proteomes" id="UP001499987"/>
    </source>
</evidence>
<evidence type="ECO:0000259" key="4">
    <source>
        <dbReference type="PROSITE" id="PS50995"/>
    </source>
</evidence>
<gene>
    <name evidence="5" type="ORF">GCM10009663_15110</name>
</gene>
<evidence type="ECO:0000256" key="2">
    <source>
        <dbReference type="ARBA" id="ARBA00023125"/>
    </source>
</evidence>
<dbReference type="PROSITE" id="PS50995">
    <property type="entry name" value="HTH_MARR_2"/>
    <property type="match status" value="1"/>
</dbReference>
<dbReference type="PANTHER" id="PTHR33164">
    <property type="entry name" value="TRANSCRIPTIONAL REGULATOR, MARR FAMILY"/>
    <property type="match status" value="1"/>
</dbReference>
<dbReference type="Proteomes" id="UP001499987">
    <property type="component" value="Unassembled WGS sequence"/>
</dbReference>
<dbReference type="InterPro" id="IPR000835">
    <property type="entry name" value="HTH_MarR-typ"/>
</dbReference>
<dbReference type="EMBL" id="BAAALD010000009">
    <property type="protein sequence ID" value="GAA1075007.1"/>
    <property type="molecule type" value="Genomic_DNA"/>
</dbReference>
<dbReference type="PANTHER" id="PTHR33164:SF99">
    <property type="entry name" value="MARR FAMILY REGULATORY PROTEIN"/>
    <property type="match status" value="1"/>
</dbReference>
<dbReference type="RefSeq" id="WP_344622704.1">
    <property type="nucleotide sequence ID" value="NZ_BAAALD010000009.1"/>
</dbReference>
<keyword evidence="3" id="KW-0804">Transcription</keyword>
<dbReference type="SMART" id="SM00347">
    <property type="entry name" value="HTH_MARR"/>
    <property type="match status" value="1"/>
</dbReference>
<proteinExistence type="predicted"/>
<keyword evidence="2" id="KW-0238">DNA-binding</keyword>